<dbReference type="InterPro" id="IPR033749">
    <property type="entry name" value="Polyprenyl_synt_CS"/>
</dbReference>
<evidence type="ECO:0000256" key="5">
    <source>
        <dbReference type="ARBA" id="ARBA00022679"/>
    </source>
</evidence>
<comment type="catalytic activity">
    <reaction evidence="11">
        <text>isopentenyl diphosphate + (2E)-geranyl diphosphate = (2E,6E)-farnesyl diphosphate + diphosphate</text>
        <dbReference type="Rhea" id="RHEA:19361"/>
        <dbReference type="ChEBI" id="CHEBI:33019"/>
        <dbReference type="ChEBI" id="CHEBI:58057"/>
        <dbReference type="ChEBI" id="CHEBI:128769"/>
        <dbReference type="ChEBI" id="CHEBI:175763"/>
        <dbReference type="EC" id="2.5.1.10"/>
    </reaction>
</comment>
<dbReference type="PANTHER" id="PTHR43281:SF1">
    <property type="entry name" value="FARNESYL DIPHOSPHATE SYNTHASE"/>
    <property type="match status" value="1"/>
</dbReference>
<evidence type="ECO:0000313" key="13">
    <source>
        <dbReference type="EMBL" id="KXG76807.1"/>
    </source>
</evidence>
<evidence type="ECO:0000256" key="3">
    <source>
        <dbReference type="ARBA" id="ARBA00012439"/>
    </source>
</evidence>
<comment type="similarity">
    <text evidence="2 12">Belongs to the FPP/GGPP synthase family.</text>
</comment>
<evidence type="ECO:0000256" key="9">
    <source>
        <dbReference type="ARBA" id="ARBA00032380"/>
    </source>
</evidence>
<dbReference type="SFLD" id="SFLDG01017">
    <property type="entry name" value="Polyprenyl_Transferase_Like"/>
    <property type="match status" value="1"/>
</dbReference>
<dbReference type="SUPFAM" id="SSF48576">
    <property type="entry name" value="Terpenoid synthases"/>
    <property type="match status" value="1"/>
</dbReference>
<evidence type="ECO:0000256" key="7">
    <source>
        <dbReference type="ARBA" id="ARBA00022842"/>
    </source>
</evidence>
<evidence type="ECO:0000256" key="11">
    <source>
        <dbReference type="ARBA" id="ARBA00049399"/>
    </source>
</evidence>
<evidence type="ECO:0000256" key="1">
    <source>
        <dbReference type="ARBA" id="ARBA00001946"/>
    </source>
</evidence>
<gene>
    <name evidence="13" type="ORF">AN619_07990</name>
</gene>
<protein>
    <recommendedName>
        <fullName evidence="4">Farnesyl diphosphate synthase</fullName>
        <ecNumber evidence="3">2.5.1.10</ecNumber>
    </recommendedName>
    <alternativeName>
        <fullName evidence="10">(2E,6E)-farnesyl diphosphate synthase</fullName>
    </alternativeName>
    <alternativeName>
        <fullName evidence="9">Geranyltranstransferase</fullName>
    </alternativeName>
</protein>
<dbReference type="InterPro" id="IPR053378">
    <property type="entry name" value="Prenyl_diphosphate_synthase"/>
</dbReference>
<dbReference type="InterPro" id="IPR000092">
    <property type="entry name" value="Polyprenyl_synt"/>
</dbReference>
<evidence type="ECO:0000256" key="12">
    <source>
        <dbReference type="RuleBase" id="RU004466"/>
    </source>
</evidence>
<dbReference type="CDD" id="cd00685">
    <property type="entry name" value="Trans_IPPS_HT"/>
    <property type="match status" value="1"/>
</dbReference>
<dbReference type="InterPro" id="IPR008949">
    <property type="entry name" value="Isoprenoid_synthase_dom_sf"/>
</dbReference>
<dbReference type="PROSITE" id="PS00723">
    <property type="entry name" value="POLYPRENYL_SYNTHASE_1"/>
    <property type="match status" value="1"/>
</dbReference>
<comment type="caution">
    <text evidence="13">The sequence shown here is derived from an EMBL/GenBank/DDBJ whole genome shotgun (WGS) entry which is preliminary data.</text>
</comment>
<accession>A0A140L8D2</accession>
<dbReference type="Proteomes" id="UP000070456">
    <property type="component" value="Unassembled WGS sequence"/>
</dbReference>
<dbReference type="GO" id="GO:0046872">
    <property type="term" value="F:metal ion binding"/>
    <property type="evidence" value="ECO:0007669"/>
    <property type="project" value="UniProtKB-KW"/>
</dbReference>
<evidence type="ECO:0000256" key="4">
    <source>
        <dbReference type="ARBA" id="ARBA00015100"/>
    </source>
</evidence>
<dbReference type="RefSeq" id="WP_068555176.1">
    <property type="nucleotide sequence ID" value="NZ_LOEE01000021.1"/>
</dbReference>
<keyword evidence="8" id="KW-0414">Isoprene biosynthesis</keyword>
<comment type="cofactor">
    <cofactor evidence="1">
        <name>Mg(2+)</name>
        <dbReference type="ChEBI" id="CHEBI:18420"/>
    </cofactor>
</comment>
<evidence type="ECO:0000256" key="6">
    <source>
        <dbReference type="ARBA" id="ARBA00022723"/>
    </source>
</evidence>
<dbReference type="OrthoDB" id="9805316at2"/>
<name>A0A140L8D2_9FIRM</name>
<dbReference type="Gene3D" id="1.10.600.10">
    <property type="entry name" value="Farnesyl Diphosphate Synthase"/>
    <property type="match status" value="1"/>
</dbReference>
<dbReference type="GO" id="GO:0004337">
    <property type="term" value="F:(2E,6E)-farnesyl diphosphate synthase activity"/>
    <property type="evidence" value="ECO:0007669"/>
    <property type="project" value="UniProtKB-EC"/>
</dbReference>
<dbReference type="GO" id="GO:0016114">
    <property type="term" value="P:terpenoid biosynthetic process"/>
    <property type="evidence" value="ECO:0007669"/>
    <property type="project" value="UniProtKB-ARBA"/>
</dbReference>
<keyword evidence="6" id="KW-0479">Metal-binding</keyword>
<dbReference type="STRING" id="520762.AN619_07990"/>
<keyword evidence="5 12" id="KW-0808">Transferase</keyword>
<organism evidence="13 14">
    <name type="scientific">Thermotalea metallivorans</name>
    <dbReference type="NCBI Taxonomy" id="520762"/>
    <lineage>
        <taxon>Bacteria</taxon>
        <taxon>Bacillati</taxon>
        <taxon>Bacillota</taxon>
        <taxon>Clostridia</taxon>
        <taxon>Peptostreptococcales</taxon>
        <taxon>Thermotaleaceae</taxon>
        <taxon>Thermotalea</taxon>
    </lineage>
</organism>
<evidence type="ECO:0000256" key="2">
    <source>
        <dbReference type="ARBA" id="ARBA00006706"/>
    </source>
</evidence>
<evidence type="ECO:0000256" key="8">
    <source>
        <dbReference type="ARBA" id="ARBA00023229"/>
    </source>
</evidence>
<keyword evidence="7" id="KW-0460">Magnesium</keyword>
<dbReference type="GO" id="GO:0005737">
    <property type="term" value="C:cytoplasm"/>
    <property type="evidence" value="ECO:0007669"/>
    <property type="project" value="UniProtKB-ARBA"/>
</dbReference>
<sequence>MDLKDILDAKLKIIDDALEQYLPKEKNCQDIIFESMRYSVFAGGKRLRPILMLAACEFADGKIEDVLPFCCAIEMIHTYSLIHDDLPAMDNDDFRRGKLTNHKVYGEGIAILAGDGLLNYAYELMLKAILQNPVNWERKVAAMYEIASASGIYGMIGGQVIDLLSENKQIDGETLDFIHLHKTAALIIASIRAGAMIGGADETMMACLTEYGKNVGLGFQITDDILDIVGNEEKLGKKVGSDIENQKATYPSIHGMEKSVQKVQELFHKSVSAMEQYHEKAEFFIRLADYLVKRDY</sequence>
<dbReference type="PROSITE" id="PS00444">
    <property type="entry name" value="POLYPRENYL_SYNTHASE_2"/>
    <property type="match status" value="1"/>
</dbReference>
<dbReference type="EMBL" id="LOEE01000021">
    <property type="protein sequence ID" value="KXG76807.1"/>
    <property type="molecule type" value="Genomic_DNA"/>
</dbReference>
<dbReference type="Pfam" id="PF00348">
    <property type="entry name" value="polyprenyl_synt"/>
    <property type="match status" value="1"/>
</dbReference>
<evidence type="ECO:0000256" key="10">
    <source>
        <dbReference type="ARBA" id="ARBA00032873"/>
    </source>
</evidence>
<dbReference type="AlphaFoldDB" id="A0A140L8D2"/>
<dbReference type="SFLD" id="SFLDS00005">
    <property type="entry name" value="Isoprenoid_Synthase_Type_I"/>
    <property type="match status" value="1"/>
</dbReference>
<dbReference type="PATRIC" id="fig|520762.4.peg.893"/>
<reference evidence="13 14" key="1">
    <citation type="submission" date="2015-12" db="EMBL/GenBank/DDBJ databases">
        <title>Draft genome sequence of the thermoanaerobe Thermotalea metallivorans, an isolate from the runoff channel of the Great Artesian Basin, Australia.</title>
        <authorList>
            <person name="Patel B.K."/>
        </authorList>
    </citation>
    <scope>NUCLEOTIDE SEQUENCE [LARGE SCALE GENOMIC DNA]</scope>
    <source>
        <strain evidence="13 14">B2-1</strain>
    </source>
</reference>
<dbReference type="NCBIfam" id="NF045485">
    <property type="entry name" value="FPPsyn"/>
    <property type="match status" value="1"/>
</dbReference>
<evidence type="ECO:0000313" key="14">
    <source>
        <dbReference type="Proteomes" id="UP000070456"/>
    </source>
</evidence>
<dbReference type="EC" id="2.5.1.10" evidence="3"/>
<dbReference type="FunFam" id="1.10.600.10:FF:000001">
    <property type="entry name" value="Geranylgeranyl diphosphate synthase"/>
    <property type="match status" value="1"/>
</dbReference>
<keyword evidence="14" id="KW-1185">Reference proteome</keyword>
<dbReference type="PANTHER" id="PTHR43281">
    <property type="entry name" value="FARNESYL DIPHOSPHATE SYNTHASE"/>
    <property type="match status" value="1"/>
</dbReference>
<proteinExistence type="inferred from homology"/>